<feature type="domain" description="C2H2-type" evidence="13">
    <location>
        <begin position="62"/>
        <end position="89"/>
    </location>
</feature>
<name>A0A6F9DXM6_9ASCI</name>
<dbReference type="FunFam" id="3.30.160.60:FF:001249">
    <property type="entry name" value="CTCF"/>
    <property type="match status" value="1"/>
</dbReference>
<evidence type="ECO:0000256" key="5">
    <source>
        <dbReference type="ARBA" id="ARBA00022771"/>
    </source>
</evidence>
<feature type="region of interest" description="Disordered" evidence="12">
    <location>
        <begin position="267"/>
        <end position="287"/>
    </location>
</feature>
<dbReference type="GO" id="GO:0000981">
    <property type="term" value="F:DNA-binding transcription factor activity, RNA polymerase II-specific"/>
    <property type="evidence" value="ECO:0007669"/>
    <property type="project" value="TreeGrafter"/>
</dbReference>
<feature type="domain" description="C2H2-type" evidence="13">
    <location>
        <begin position="90"/>
        <end position="117"/>
    </location>
</feature>
<comment type="similarity">
    <text evidence="2">Belongs to the krueppel C2H2-type zinc-finger protein family.</text>
</comment>
<feature type="domain" description="C2H2-type" evidence="13">
    <location>
        <begin position="175"/>
        <end position="202"/>
    </location>
</feature>
<evidence type="ECO:0000256" key="6">
    <source>
        <dbReference type="ARBA" id="ARBA00022833"/>
    </source>
</evidence>
<dbReference type="Gene3D" id="3.30.160.60">
    <property type="entry name" value="Classic Zinc Finger"/>
    <property type="match status" value="8"/>
</dbReference>
<evidence type="ECO:0000256" key="4">
    <source>
        <dbReference type="ARBA" id="ARBA00022737"/>
    </source>
</evidence>
<keyword evidence="7" id="KW-0805">Transcription regulation</keyword>
<dbReference type="AlphaFoldDB" id="A0A6F9DXM6"/>
<sequence>MVKRRYNCKTCDKTFLQKKRYEDHIELHNQPSNKLLKPVSTDPARIKYKTSKVKKDHDSKDFICSVCSKTFKSKFKLVRHAYIHLEVKPFKCDICGRGFARKDHLKVHYRLHTGENRSYCKLCCKGFSTDAGLEKHVETVHNADREDLSCPYCEIEFPNKAQMKKHFDYVHKSTYVCYICGFSSYTVEAITRHERTHLLTIPYYCVNCSLRFEAVNVLLEHKCSHEDSEPYSMVVKVVVDDDVDLNEEELDPEDVVTTMKMLRKFDGRGRKPKNATVQSTTEVKQQFEPPAEDNHRCKFCDKLFESQAEKLSHEVSHLDGALKLTCSICNSTFPDSSKLTRHIRSHTGERPFTCGECGQNFVRKHHLVVHMKVHGSMTGDFHSCSECGEAYTTEQLVQKHYTEAHQSEQGDPGVGQEYKCNLCGSMFSNLGELTEHNCGGQTTSSQIMCSFCGEIFESEVKTKTHELTCNSNPTVKPIVATKTQILELTELAVGDQIPDSFEEEIDAKPFAPDDMLLTENHPENHMPDKIFSSQNFDSKPLHQSKECNESFSDTVISEDISTHDAVAKQECVLCDHTFTTAQDLIDHLHTHDDSPVLEVGVPDSM</sequence>
<evidence type="ECO:0000256" key="7">
    <source>
        <dbReference type="ARBA" id="ARBA00023015"/>
    </source>
</evidence>
<organism evidence="14">
    <name type="scientific">Phallusia mammillata</name>
    <dbReference type="NCBI Taxonomy" id="59560"/>
    <lineage>
        <taxon>Eukaryota</taxon>
        <taxon>Metazoa</taxon>
        <taxon>Chordata</taxon>
        <taxon>Tunicata</taxon>
        <taxon>Ascidiacea</taxon>
        <taxon>Phlebobranchia</taxon>
        <taxon>Ascidiidae</taxon>
        <taxon>Phallusia</taxon>
    </lineage>
</organism>
<evidence type="ECO:0000256" key="8">
    <source>
        <dbReference type="ARBA" id="ARBA00023125"/>
    </source>
</evidence>
<dbReference type="PROSITE" id="PS00028">
    <property type="entry name" value="ZINC_FINGER_C2H2_1"/>
    <property type="match status" value="9"/>
</dbReference>
<keyword evidence="10" id="KW-0539">Nucleus</keyword>
<gene>
    <name evidence="14" type="primary">Zfp266-002</name>
</gene>
<feature type="domain" description="C2H2-type" evidence="13">
    <location>
        <begin position="118"/>
        <end position="146"/>
    </location>
</feature>
<feature type="compositionally biased region" description="Polar residues" evidence="12">
    <location>
        <begin position="275"/>
        <end position="284"/>
    </location>
</feature>
<dbReference type="PROSITE" id="PS50157">
    <property type="entry name" value="ZINC_FINGER_C2H2_2"/>
    <property type="match status" value="10"/>
</dbReference>
<dbReference type="InterPro" id="IPR036236">
    <property type="entry name" value="Znf_C2H2_sf"/>
</dbReference>
<dbReference type="GO" id="GO:0000978">
    <property type="term" value="F:RNA polymerase II cis-regulatory region sequence-specific DNA binding"/>
    <property type="evidence" value="ECO:0007669"/>
    <property type="project" value="TreeGrafter"/>
</dbReference>
<reference evidence="14" key="1">
    <citation type="submission" date="2020-04" db="EMBL/GenBank/DDBJ databases">
        <authorList>
            <person name="Neveu A P."/>
        </authorList>
    </citation>
    <scope>NUCLEOTIDE SEQUENCE</scope>
    <source>
        <tissue evidence="14">Whole embryo</tissue>
    </source>
</reference>
<evidence type="ECO:0000259" key="13">
    <source>
        <dbReference type="PROSITE" id="PS50157"/>
    </source>
</evidence>
<keyword evidence="8" id="KW-0238">DNA-binding</keyword>
<feature type="domain" description="C2H2-type" evidence="13">
    <location>
        <begin position="203"/>
        <end position="230"/>
    </location>
</feature>
<accession>A0A6F9DXM6</accession>
<dbReference type="SMART" id="SM00355">
    <property type="entry name" value="ZnF_C2H2"/>
    <property type="match status" value="13"/>
</dbReference>
<feature type="domain" description="C2H2-type" evidence="13">
    <location>
        <begin position="352"/>
        <end position="374"/>
    </location>
</feature>
<dbReference type="PANTHER" id="PTHR24384:SF189">
    <property type="entry name" value="C2H2-TYPE DOMAIN-CONTAINING PROTEIN-RELATED"/>
    <property type="match status" value="1"/>
</dbReference>
<evidence type="ECO:0000256" key="11">
    <source>
        <dbReference type="PROSITE-ProRule" id="PRU00042"/>
    </source>
</evidence>
<evidence type="ECO:0000313" key="14">
    <source>
        <dbReference type="EMBL" id="CAB3267921.1"/>
    </source>
</evidence>
<keyword evidence="3" id="KW-0479">Metal-binding</keyword>
<dbReference type="GO" id="GO:0008270">
    <property type="term" value="F:zinc ion binding"/>
    <property type="evidence" value="ECO:0007669"/>
    <property type="project" value="UniProtKB-KW"/>
</dbReference>
<dbReference type="FunFam" id="3.30.160.60:FF:000145">
    <property type="entry name" value="Zinc finger protein 574"/>
    <property type="match status" value="1"/>
</dbReference>
<dbReference type="InterPro" id="IPR050752">
    <property type="entry name" value="C2H2-ZF_domain"/>
</dbReference>
<dbReference type="PANTHER" id="PTHR24384">
    <property type="entry name" value="FINGER PUTATIVE TRANSCRIPTION FACTOR FAMILY-RELATED"/>
    <property type="match status" value="1"/>
</dbReference>
<keyword evidence="9" id="KW-0804">Transcription</keyword>
<evidence type="ECO:0000256" key="1">
    <source>
        <dbReference type="ARBA" id="ARBA00004123"/>
    </source>
</evidence>
<keyword evidence="4" id="KW-0677">Repeat</keyword>
<dbReference type="Pfam" id="PF00096">
    <property type="entry name" value="zf-C2H2"/>
    <property type="match status" value="4"/>
</dbReference>
<evidence type="ECO:0000256" key="10">
    <source>
        <dbReference type="ARBA" id="ARBA00023242"/>
    </source>
</evidence>
<feature type="domain" description="C2H2-type" evidence="13">
    <location>
        <begin position="382"/>
        <end position="410"/>
    </location>
</feature>
<dbReference type="SUPFAM" id="SSF57667">
    <property type="entry name" value="beta-beta-alpha zinc fingers"/>
    <property type="match status" value="5"/>
</dbReference>
<dbReference type="FunFam" id="3.30.160.60:FF:000709">
    <property type="entry name" value="GDNF-inducible zinc finger protein 1"/>
    <property type="match status" value="1"/>
</dbReference>
<feature type="domain" description="C2H2-type" evidence="13">
    <location>
        <begin position="324"/>
        <end position="351"/>
    </location>
</feature>
<evidence type="ECO:0000256" key="2">
    <source>
        <dbReference type="ARBA" id="ARBA00006991"/>
    </source>
</evidence>
<keyword evidence="5 11" id="KW-0863">Zinc-finger</keyword>
<evidence type="ECO:0000256" key="9">
    <source>
        <dbReference type="ARBA" id="ARBA00023163"/>
    </source>
</evidence>
<comment type="subcellular location">
    <subcellularLocation>
        <location evidence="1">Nucleus</location>
    </subcellularLocation>
</comment>
<feature type="domain" description="C2H2-type" evidence="13">
    <location>
        <begin position="418"/>
        <end position="436"/>
    </location>
</feature>
<feature type="domain" description="C2H2-type" evidence="13">
    <location>
        <begin position="6"/>
        <end position="33"/>
    </location>
</feature>
<protein>
    <submittedName>
        <fullName evidence="14">Zinc finger protein Xfin</fullName>
    </submittedName>
</protein>
<dbReference type="GO" id="GO:0005634">
    <property type="term" value="C:nucleus"/>
    <property type="evidence" value="ECO:0007669"/>
    <property type="project" value="UniProtKB-SubCell"/>
</dbReference>
<dbReference type="InterPro" id="IPR013087">
    <property type="entry name" value="Znf_C2H2_type"/>
</dbReference>
<evidence type="ECO:0000256" key="3">
    <source>
        <dbReference type="ARBA" id="ARBA00022723"/>
    </source>
</evidence>
<proteinExistence type="evidence at transcript level"/>
<dbReference type="GO" id="GO:0045892">
    <property type="term" value="P:negative regulation of DNA-templated transcription"/>
    <property type="evidence" value="ECO:0007669"/>
    <property type="project" value="UniProtKB-ARBA"/>
</dbReference>
<evidence type="ECO:0000256" key="12">
    <source>
        <dbReference type="SAM" id="MobiDB-lite"/>
    </source>
</evidence>
<dbReference type="EMBL" id="LR792059">
    <property type="protein sequence ID" value="CAB3267921.1"/>
    <property type="molecule type" value="mRNA"/>
</dbReference>
<keyword evidence="6" id="KW-0862">Zinc</keyword>